<dbReference type="PROSITE" id="PS51462">
    <property type="entry name" value="NUDIX"/>
    <property type="match status" value="1"/>
</dbReference>
<keyword evidence="3" id="KW-0479">Metal-binding</keyword>
<proteinExistence type="predicted"/>
<gene>
    <name evidence="8" type="ORF">SAMN05216290_2666</name>
</gene>
<dbReference type="Proteomes" id="UP000199437">
    <property type="component" value="Unassembled WGS sequence"/>
</dbReference>
<keyword evidence="4" id="KW-0378">Hydrolase</keyword>
<name>A0A1I0QUG5_9BACT</name>
<dbReference type="PANTHER" id="PTHR12992">
    <property type="entry name" value="NUDIX HYDROLASE"/>
    <property type="match status" value="1"/>
</dbReference>
<dbReference type="CDD" id="cd03426">
    <property type="entry name" value="NUDIX_CoAse_Nudt7"/>
    <property type="match status" value="1"/>
</dbReference>
<dbReference type="PANTHER" id="PTHR12992:SF11">
    <property type="entry name" value="MITOCHONDRIAL COENZYME A DIPHOSPHATASE NUDT8"/>
    <property type="match status" value="1"/>
</dbReference>
<evidence type="ECO:0000256" key="4">
    <source>
        <dbReference type="ARBA" id="ARBA00022801"/>
    </source>
</evidence>
<keyword evidence="9" id="KW-1185">Reference proteome</keyword>
<accession>A0A1I0QUG5</accession>
<comment type="cofactor">
    <cofactor evidence="1">
        <name>Mn(2+)</name>
        <dbReference type="ChEBI" id="CHEBI:29035"/>
    </cofactor>
</comment>
<evidence type="ECO:0000256" key="2">
    <source>
        <dbReference type="ARBA" id="ARBA00001946"/>
    </source>
</evidence>
<dbReference type="STRING" id="1267423.SAMN05216290_2666"/>
<dbReference type="InterPro" id="IPR015797">
    <property type="entry name" value="NUDIX_hydrolase-like_dom_sf"/>
</dbReference>
<dbReference type="EMBL" id="FOIR01000002">
    <property type="protein sequence ID" value="SEW30598.1"/>
    <property type="molecule type" value="Genomic_DNA"/>
</dbReference>
<evidence type="ECO:0000313" key="9">
    <source>
        <dbReference type="Proteomes" id="UP000199437"/>
    </source>
</evidence>
<dbReference type="SUPFAM" id="SSF55811">
    <property type="entry name" value="Nudix"/>
    <property type="match status" value="1"/>
</dbReference>
<evidence type="ECO:0000256" key="3">
    <source>
        <dbReference type="ARBA" id="ARBA00022723"/>
    </source>
</evidence>
<comment type="cofactor">
    <cofactor evidence="2">
        <name>Mg(2+)</name>
        <dbReference type="ChEBI" id="CHEBI:18420"/>
    </cofactor>
</comment>
<dbReference type="Gene3D" id="3.90.79.10">
    <property type="entry name" value="Nucleoside Triphosphate Pyrophosphohydrolase"/>
    <property type="match status" value="1"/>
</dbReference>
<dbReference type="RefSeq" id="WP_090259059.1">
    <property type="nucleotide sequence ID" value="NZ_FOIR01000002.1"/>
</dbReference>
<dbReference type="GeneID" id="99987358"/>
<evidence type="ECO:0000256" key="5">
    <source>
        <dbReference type="ARBA" id="ARBA00022842"/>
    </source>
</evidence>
<keyword evidence="5" id="KW-0460">Magnesium</keyword>
<reference evidence="9" key="1">
    <citation type="submission" date="2016-10" db="EMBL/GenBank/DDBJ databases">
        <authorList>
            <person name="Varghese N."/>
            <person name="Submissions S."/>
        </authorList>
    </citation>
    <scope>NUCLEOTIDE SEQUENCE [LARGE SCALE GENOMIC DNA]</scope>
    <source>
        <strain evidence="9">CGMCC 1.12402</strain>
    </source>
</reference>
<evidence type="ECO:0000313" key="8">
    <source>
        <dbReference type="EMBL" id="SEW30598.1"/>
    </source>
</evidence>
<dbReference type="InterPro" id="IPR045121">
    <property type="entry name" value="CoAse"/>
</dbReference>
<dbReference type="GO" id="GO:0046872">
    <property type="term" value="F:metal ion binding"/>
    <property type="evidence" value="ECO:0007669"/>
    <property type="project" value="UniProtKB-KW"/>
</dbReference>
<dbReference type="AlphaFoldDB" id="A0A1I0QUG5"/>
<protein>
    <submittedName>
        <fullName evidence="8">NUDIX domain-containing protein</fullName>
    </submittedName>
</protein>
<dbReference type="GO" id="GO:0010945">
    <property type="term" value="F:coenzyme A diphosphatase activity"/>
    <property type="evidence" value="ECO:0007669"/>
    <property type="project" value="InterPro"/>
</dbReference>
<evidence type="ECO:0000256" key="1">
    <source>
        <dbReference type="ARBA" id="ARBA00001936"/>
    </source>
</evidence>
<feature type="domain" description="Nudix hydrolase" evidence="7">
    <location>
        <begin position="46"/>
        <end position="179"/>
    </location>
</feature>
<organism evidence="8 9">
    <name type="scientific">Roseivirga pacifica</name>
    <dbReference type="NCBI Taxonomy" id="1267423"/>
    <lineage>
        <taxon>Bacteria</taxon>
        <taxon>Pseudomonadati</taxon>
        <taxon>Bacteroidota</taxon>
        <taxon>Cytophagia</taxon>
        <taxon>Cytophagales</taxon>
        <taxon>Roseivirgaceae</taxon>
        <taxon>Roseivirga</taxon>
    </lineage>
</organism>
<dbReference type="InterPro" id="IPR000086">
    <property type="entry name" value="NUDIX_hydrolase_dom"/>
</dbReference>
<dbReference type="OrthoDB" id="9802805at2"/>
<evidence type="ECO:0000259" key="7">
    <source>
        <dbReference type="PROSITE" id="PS51462"/>
    </source>
</evidence>
<dbReference type="Pfam" id="PF00293">
    <property type="entry name" value="NUDIX"/>
    <property type="match status" value="1"/>
</dbReference>
<keyword evidence="6" id="KW-0464">Manganese</keyword>
<evidence type="ECO:0000256" key="6">
    <source>
        <dbReference type="ARBA" id="ARBA00023211"/>
    </source>
</evidence>
<sequence length="212" mass="24161">MKDFEVFVEQLSHRLNEPLPGRDAQILMAPKPIDESRFRANLNFPPKLGGVMVLLFERDNDFWIPLIKRPEYNGHHSGQVSFPGGKKEKSDIDLIETALRETEEEVGVARNEVELLGTLTELFIIASNFKVLPTVGFLQQPPEYKLEEKEVESILEVSLSQLKDQSQRGIETMQFGKYTIHSPYFDVDGHKVWGATAMMLSELLFVLEELGN</sequence>